<name>A0A9P8RE07_9PEZI</name>
<protein>
    <recommendedName>
        <fullName evidence="4">Secreted protein</fullName>
    </recommendedName>
</protein>
<dbReference type="Proteomes" id="UP000758603">
    <property type="component" value="Unassembled WGS sequence"/>
</dbReference>
<evidence type="ECO:0008006" key="4">
    <source>
        <dbReference type="Google" id="ProtNLM"/>
    </source>
</evidence>
<accession>A0A9P8RE07</accession>
<sequence>MSSNLALLLTCLFRNFLVEVNVAGLSWPLSEGSPTFLQSRGLNLVSDANQVKFRHLSSNQSVETILKMSAFFRISSFVP</sequence>
<evidence type="ECO:0000256" key="1">
    <source>
        <dbReference type="SAM" id="SignalP"/>
    </source>
</evidence>
<evidence type="ECO:0000313" key="3">
    <source>
        <dbReference type="Proteomes" id="UP000758603"/>
    </source>
</evidence>
<comment type="caution">
    <text evidence="2">The sequence shown here is derived from an EMBL/GenBank/DDBJ whole genome shotgun (WGS) entry which is preliminary data.</text>
</comment>
<feature type="signal peptide" evidence="1">
    <location>
        <begin position="1"/>
        <end position="32"/>
    </location>
</feature>
<dbReference type="EMBL" id="JAGPXC010000015">
    <property type="protein sequence ID" value="KAH6638531.1"/>
    <property type="molecule type" value="Genomic_DNA"/>
</dbReference>
<reference evidence="2" key="1">
    <citation type="journal article" date="2021" name="Nat. Commun.">
        <title>Genetic determinants of endophytism in the Arabidopsis root mycobiome.</title>
        <authorList>
            <person name="Mesny F."/>
            <person name="Miyauchi S."/>
            <person name="Thiergart T."/>
            <person name="Pickel B."/>
            <person name="Atanasova L."/>
            <person name="Karlsson M."/>
            <person name="Huettel B."/>
            <person name="Barry K.W."/>
            <person name="Haridas S."/>
            <person name="Chen C."/>
            <person name="Bauer D."/>
            <person name="Andreopoulos W."/>
            <person name="Pangilinan J."/>
            <person name="LaButti K."/>
            <person name="Riley R."/>
            <person name="Lipzen A."/>
            <person name="Clum A."/>
            <person name="Drula E."/>
            <person name="Henrissat B."/>
            <person name="Kohler A."/>
            <person name="Grigoriev I.V."/>
            <person name="Martin F.M."/>
            <person name="Hacquard S."/>
        </authorList>
    </citation>
    <scope>NUCLEOTIDE SEQUENCE</scope>
    <source>
        <strain evidence="2">MPI-SDFR-AT-0073</strain>
    </source>
</reference>
<feature type="chain" id="PRO_5040132288" description="Secreted protein" evidence="1">
    <location>
        <begin position="33"/>
        <end position="79"/>
    </location>
</feature>
<proteinExistence type="predicted"/>
<organism evidence="2 3">
    <name type="scientific">Truncatella angustata</name>
    <dbReference type="NCBI Taxonomy" id="152316"/>
    <lineage>
        <taxon>Eukaryota</taxon>
        <taxon>Fungi</taxon>
        <taxon>Dikarya</taxon>
        <taxon>Ascomycota</taxon>
        <taxon>Pezizomycotina</taxon>
        <taxon>Sordariomycetes</taxon>
        <taxon>Xylariomycetidae</taxon>
        <taxon>Amphisphaeriales</taxon>
        <taxon>Sporocadaceae</taxon>
        <taxon>Truncatella</taxon>
    </lineage>
</organism>
<keyword evidence="1" id="KW-0732">Signal</keyword>
<gene>
    <name evidence="2" type="ORF">BKA67DRAFT_588758</name>
</gene>
<evidence type="ECO:0000313" key="2">
    <source>
        <dbReference type="EMBL" id="KAH6638531.1"/>
    </source>
</evidence>
<keyword evidence="3" id="KW-1185">Reference proteome</keyword>
<dbReference type="AlphaFoldDB" id="A0A9P8RE07"/>
<dbReference type="RefSeq" id="XP_045950803.1">
    <property type="nucleotide sequence ID" value="XM_046104388.1"/>
</dbReference>
<dbReference type="GeneID" id="70133279"/>